<name>W7BNE2_9LIST</name>
<dbReference type="RefSeq" id="WP_036070823.1">
    <property type="nucleotide sequence ID" value="NZ_AOCG01000002.1"/>
</dbReference>
<evidence type="ECO:0000313" key="1">
    <source>
        <dbReference type="EMBL" id="EUJ21563.1"/>
    </source>
</evidence>
<proteinExistence type="predicted"/>
<protein>
    <submittedName>
        <fullName evidence="1">Uncharacterized protein</fullName>
    </submittedName>
</protein>
<organism evidence="1 2">
    <name type="scientific">Listeria aquatica FSL S10-1188</name>
    <dbReference type="NCBI Taxonomy" id="1265818"/>
    <lineage>
        <taxon>Bacteria</taxon>
        <taxon>Bacillati</taxon>
        <taxon>Bacillota</taxon>
        <taxon>Bacilli</taxon>
        <taxon>Bacillales</taxon>
        <taxon>Listeriaceae</taxon>
        <taxon>Listeria</taxon>
    </lineage>
</organism>
<evidence type="ECO:0000313" key="2">
    <source>
        <dbReference type="Proteomes" id="UP000019246"/>
    </source>
</evidence>
<comment type="caution">
    <text evidence="1">The sequence shown here is derived from an EMBL/GenBank/DDBJ whole genome shotgun (WGS) entry which is preliminary data.</text>
</comment>
<accession>W7BNE2</accession>
<keyword evidence="2" id="KW-1185">Reference proteome</keyword>
<reference evidence="1 2" key="1">
    <citation type="journal article" date="2014" name="Int. J. Syst. Evol. Microbiol.">
        <title>Listeria floridensis sp. nov., Listeria aquatica sp. nov., Listeria cornellensis sp. nov., Listeria riparia sp. nov. and Listeria grandensis sp. nov., from agricultural and natural environments.</title>
        <authorList>
            <person name="den Bakker H.C."/>
            <person name="Warchocki S."/>
            <person name="Wright E.M."/>
            <person name="Allred A.F."/>
            <person name="Ahlstrom C."/>
            <person name="Manuel C.S."/>
            <person name="Stasiewicz M.J."/>
            <person name="Burrell A."/>
            <person name="Roof S."/>
            <person name="Strawn L."/>
            <person name="Fortes E.D."/>
            <person name="Nightingale K.K."/>
            <person name="Kephart D."/>
            <person name="Wiedmann M."/>
        </authorList>
    </citation>
    <scope>NUCLEOTIDE SEQUENCE [LARGE SCALE GENOMIC DNA]</scope>
    <source>
        <strain evidence="1 2">FSL S10-1188</strain>
    </source>
</reference>
<dbReference type="Proteomes" id="UP000019246">
    <property type="component" value="Unassembled WGS sequence"/>
</dbReference>
<dbReference type="AlphaFoldDB" id="W7BNE2"/>
<dbReference type="EMBL" id="AOCG01000002">
    <property type="protein sequence ID" value="EUJ21563.1"/>
    <property type="molecule type" value="Genomic_DNA"/>
</dbReference>
<gene>
    <name evidence="1" type="ORF">MAQA_02527</name>
</gene>
<sequence>MKDKLAIVFRKFGHEKSAENSATLKVGYGQSLILTCYVILNNSNKLIVSNLIFFGNRNVE</sequence>